<organism evidence="3 4">
    <name type="scientific">Kibdelosporangium persicum</name>
    <dbReference type="NCBI Taxonomy" id="2698649"/>
    <lineage>
        <taxon>Bacteria</taxon>
        <taxon>Bacillati</taxon>
        <taxon>Actinomycetota</taxon>
        <taxon>Actinomycetes</taxon>
        <taxon>Pseudonocardiales</taxon>
        <taxon>Pseudonocardiaceae</taxon>
        <taxon>Kibdelosporangium</taxon>
    </lineage>
</organism>
<dbReference type="Pfam" id="PF00561">
    <property type="entry name" value="Abhydrolase_1"/>
    <property type="match status" value="1"/>
</dbReference>
<sequence>MRSDPDPSTVRVDGPWAHRDVHANGISLHVAETGEGPLVLMLHGFGEFWWTWRHQLTALSDAGYRAVAVDLRGYGDSDKPPRGYDAWTLAGDVGGLIKALGERKAHVIGHGWGGLLAWSAAALHPRLVHSVVAVSAPHPLALRRQIRRTALRRKENNQARAIGTLFRAQIPMYPERKLVRDDAIELEQLMRLWAGRGWADSTDFTAAVERYKNAVQIRGVAFSAMEYYRWAVRAQIRSEGRRFAEALDKPIPVPSLRIHGARDPLMLVATARASQRWLDPRAPLHVLAEAGHYPHEEAPDSVNKTLKSWLSNG</sequence>
<dbReference type="Gene3D" id="3.40.50.1820">
    <property type="entry name" value="alpha/beta hydrolase"/>
    <property type="match status" value="1"/>
</dbReference>
<dbReference type="SUPFAM" id="SSF53474">
    <property type="entry name" value="alpha/beta-Hydrolases"/>
    <property type="match status" value="1"/>
</dbReference>
<keyword evidence="1" id="KW-0378">Hydrolase</keyword>
<dbReference type="InterPro" id="IPR000073">
    <property type="entry name" value="AB_hydrolase_1"/>
</dbReference>
<comment type="caution">
    <text evidence="3">The sequence shown here is derived from an EMBL/GenBank/DDBJ whole genome shotgun (WGS) entry which is preliminary data.</text>
</comment>
<proteinExistence type="predicted"/>
<keyword evidence="4" id="KW-1185">Reference proteome</keyword>
<evidence type="ECO:0000313" key="4">
    <source>
        <dbReference type="Proteomes" id="UP000763557"/>
    </source>
</evidence>
<dbReference type="Proteomes" id="UP000763557">
    <property type="component" value="Unassembled WGS sequence"/>
</dbReference>
<dbReference type="PRINTS" id="PR00111">
    <property type="entry name" value="ABHYDROLASE"/>
</dbReference>
<dbReference type="EMBL" id="JAAATY010000009">
    <property type="protein sequence ID" value="NRN66267.1"/>
    <property type="molecule type" value="Genomic_DNA"/>
</dbReference>
<accession>A0ABX2F4P3</accession>
<evidence type="ECO:0000259" key="2">
    <source>
        <dbReference type="Pfam" id="PF00561"/>
    </source>
</evidence>
<dbReference type="PRINTS" id="PR00412">
    <property type="entry name" value="EPOXHYDRLASE"/>
</dbReference>
<dbReference type="InterPro" id="IPR029058">
    <property type="entry name" value="AB_hydrolase_fold"/>
</dbReference>
<protein>
    <submittedName>
        <fullName evidence="3">Pimeloyl-ACP methyl ester carboxylesterase</fullName>
    </submittedName>
</protein>
<evidence type="ECO:0000313" key="3">
    <source>
        <dbReference type="EMBL" id="NRN66267.1"/>
    </source>
</evidence>
<feature type="domain" description="AB hydrolase-1" evidence="2">
    <location>
        <begin position="37"/>
        <end position="299"/>
    </location>
</feature>
<dbReference type="PANTHER" id="PTHR43329">
    <property type="entry name" value="EPOXIDE HYDROLASE"/>
    <property type="match status" value="1"/>
</dbReference>
<dbReference type="InterPro" id="IPR000639">
    <property type="entry name" value="Epox_hydrolase-like"/>
</dbReference>
<reference evidence="3 4" key="1">
    <citation type="submission" date="2020-01" db="EMBL/GenBank/DDBJ databases">
        <title>Kibdelosporangium persica a novel Actinomycetes from a hot desert in Iran.</title>
        <authorList>
            <person name="Safaei N."/>
            <person name="Zaburannyi N."/>
            <person name="Mueller R."/>
            <person name="Wink J."/>
        </authorList>
    </citation>
    <scope>NUCLEOTIDE SEQUENCE [LARGE SCALE GENOMIC DNA]</scope>
    <source>
        <strain evidence="3 4">4NS15</strain>
    </source>
</reference>
<name>A0ABX2F4P3_9PSEU</name>
<evidence type="ECO:0000256" key="1">
    <source>
        <dbReference type="ARBA" id="ARBA00022801"/>
    </source>
</evidence>
<gene>
    <name evidence="3" type="ORF">GC106_34870</name>
</gene>
<dbReference type="RefSeq" id="WP_173131954.1">
    <property type="nucleotide sequence ID" value="NZ_CBCSGW010000056.1"/>
</dbReference>